<dbReference type="GO" id="GO:0005615">
    <property type="term" value="C:extracellular space"/>
    <property type="evidence" value="ECO:0007669"/>
    <property type="project" value="TreeGrafter"/>
</dbReference>
<dbReference type="Gene3D" id="1.10.238.20">
    <property type="entry name" value="Pheromone/general odorant binding protein domain"/>
    <property type="match status" value="1"/>
</dbReference>
<keyword evidence="1 2" id="KW-0732">Signal</keyword>
<dbReference type="InterPro" id="IPR006170">
    <property type="entry name" value="PBP/GOBP"/>
</dbReference>
<dbReference type="SUPFAM" id="SSF47565">
    <property type="entry name" value="Insect pheromone/odorant-binding proteins"/>
    <property type="match status" value="1"/>
</dbReference>
<dbReference type="GeneID" id="106665300"/>
<dbReference type="PANTHER" id="PTHR11857">
    <property type="entry name" value="ODORANT BINDING PROTEIN-RELATED"/>
    <property type="match status" value="1"/>
</dbReference>
<dbReference type="Pfam" id="PF01395">
    <property type="entry name" value="PBP_GOBP"/>
    <property type="match status" value="1"/>
</dbReference>
<organism evidence="3 4">
    <name type="scientific">Cimex lectularius</name>
    <name type="common">Bed bug</name>
    <name type="synonym">Acanthia lectularia</name>
    <dbReference type="NCBI Taxonomy" id="79782"/>
    <lineage>
        <taxon>Eukaryota</taxon>
        <taxon>Metazoa</taxon>
        <taxon>Ecdysozoa</taxon>
        <taxon>Arthropoda</taxon>
        <taxon>Hexapoda</taxon>
        <taxon>Insecta</taxon>
        <taxon>Pterygota</taxon>
        <taxon>Neoptera</taxon>
        <taxon>Paraneoptera</taxon>
        <taxon>Hemiptera</taxon>
        <taxon>Heteroptera</taxon>
        <taxon>Panheteroptera</taxon>
        <taxon>Cimicomorpha</taxon>
        <taxon>Cimicidae</taxon>
        <taxon>Cimex</taxon>
    </lineage>
</organism>
<dbReference type="EnsemblMetazoa" id="XM_014391627.2">
    <property type="protein sequence ID" value="XP_014247113.1"/>
    <property type="gene ID" value="LOC106665300"/>
</dbReference>
<protein>
    <recommendedName>
        <fullName evidence="5">Odorant binding protein</fullName>
    </recommendedName>
</protein>
<dbReference type="Proteomes" id="UP000494040">
    <property type="component" value="Unassembled WGS sequence"/>
</dbReference>
<evidence type="ECO:0008006" key="5">
    <source>
        <dbReference type="Google" id="ProtNLM"/>
    </source>
</evidence>
<dbReference type="OMA" id="WDNETEA"/>
<reference evidence="3" key="1">
    <citation type="submission" date="2022-01" db="UniProtKB">
        <authorList>
            <consortium name="EnsemblMetazoa"/>
        </authorList>
    </citation>
    <scope>IDENTIFICATION</scope>
</reference>
<feature type="chain" id="PRO_5035289414" description="Odorant binding protein" evidence="2">
    <location>
        <begin position="20"/>
        <end position="151"/>
    </location>
</feature>
<name>A0A8I6RPC7_CIMLE</name>
<dbReference type="SMART" id="SM00708">
    <property type="entry name" value="PhBP"/>
    <property type="match status" value="1"/>
</dbReference>
<evidence type="ECO:0000313" key="4">
    <source>
        <dbReference type="Proteomes" id="UP000494040"/>
    </source>
</evidence>
<dbReference type="GO" id="GO:0007608">
    <property type="term" value="P:sensory perception of smell"/>
    <property type="evidence" value="ECO:0007669"/>
    <property type="project" value="TreeGrafter"/>
</dbReference>
<dbReference type="RefSeq" id="XP_014247113.1">
    <property type="nucleotide sequence ID" value="XM_014391627.2"/>
</dbReference>
<dbReference type="InterPro" id="IPR036728">
    <property type="entry name" value="PBP_GOBP_sf"/>
</dbReference>
<sequence length="151" mass="16964">MKAFFSLVILGVAIALVNSKATKEVSEKLRAAVAKCTKEHHLDLTTVEEYVKFHKLPETEHGKCAVFCYFKEMGYVTDGKFNDANVESTNKLKWDNETEAAKATEVYHTCLKETSLTDVTLDCEAAVKMLSCLKTHSEKHSLPLPELHKDE</sequence>
<evidence type="ECO:0000313" key="3">
    <source>
        <dbReference type="EnsemblMetazoa" id="XP_014247113.1"/>
    </source>
</evidence>
<dbReference type="AlphaFoldDB" id="A0A8I6RPC7"/>
<accession>A0A8I6RPC7</accession>
<dbReference type="PANTHER" id="PTHR11857:SF42">
    <property type="entry name" value="GENERAL ODORANT-BINDING PROTEIN 19D-RELATED"/>
    <property type="match status" value="1"/>
</dbReference>
<dbReference type="GO" id="GO:0005549">
    <property type="term" value="F:odorant binding"/>
    <property type="evidence" value="ECO:0007669"/>
    <property type="project" value="InterPro"/>
</dbReference>
<evidence type="ECO:0000256" key="2">
    <source>
        <dbReference type="SAM" id="SignalP"/>
    </source>
</evidence>
<proteinExistence type="predicted"/>
<dbReference type="KEGG" id="clec:106665300"/>
<keyword evidence="4" id="KW-1185">Reference proteome</keyword>
<dbReference type="CDD" id="cd23992">
    <property type="entry name" value="PBP_GOBP"/>
    <property type="match status" value="1"/>
</dbReference>
<evidence type="ECO:0000256" key="1">
    <source>
        <dbReference type="ARBA" id="ARBA00022729"/>
    </source>
</evidence>
<dbReference type="OrthoDB" id="6611826at2759"/>
<feature type="signal peptide" evidence="2">
    <location>
        <begin position="1"/>
        <end position="19"/>
    </location>
</feature>